<evidence type="ECO:0000313" key="12">
    <source>
        <dbReference type="EMBL" id="SUB32922.1"/>
    </source>
</evidence>
<evidence type="ECO:0000256" key="4">
    <source>
        <dbReference type="ARBA" id="ARBA00022519"/>
    </source>
</evidence>
<organism evidence="12 13">
    <name type="scientific">[Pasteurella] mairii</name>
    <dbReference type="NCBI Taxonomy" id="757"/>
    <lineage>
        <taxon>Bacteria</taxon>
        <taxon>Pseudomonadati</taxon>
        <taxon>Pseudomonadota</taxon>
        <taxon>Gammaproteobacteria</taxon>
        <taxon>Pasteurellales</taxon>
        <taxon>Pasteurellaceae</taxon>
    </lineage>
</organism>
<feature type="transmembrane region" description="Helical" evidence="11">
    <location>
        <begin position="206"/>
        <end position="239"/>
    </location>
</feature>
<protein>
    <recommendedName>
        <fullName evidence="11">Sulfate transporter CysZ</fullName>
    </recommendedName>
</protein>
<dbReference type="HAMAP" id="MF_00468">
    <property type="entry name" value="CysZ"/>
    <property type="match status" value="1"/>
</dbReference>
<comment type="subcellular location">
    <subcellularLocation>
        <location evidence="11">Cell inner membrane</location>
        <topology evidence="11">Multi-pass membrane protein</topology>
    </subcellularLocation>
    <subcellularLocation>
        <location evidence="1">Membrane</location>
        <topology evidence="1">Multi-pass membrane protein</topology>
    </subcellularLocation>
</comment>
<keyword evidence="9 11" id="KW-0472">Membrane</keyword>
<dbReference type="EMBL" id="UGSS01000002">
    <property type="protein sequence ID" value="SUB32922.1"/>
    <property type="molecule type" value="Genomic_DNA"/>
</dbReference>
<dbReference type="GO" id="GO:0005886">
    <property type="term" value="C:plasma membrane"/>
    <property type="evidence" value="ECO:0007669"/>
    <property type="project" value="UniProtKB-SubCell"/>
</dbReference>
<dbReference type="PANTHER" id="PTHR37468:SF1">
    <property type="entry name" value="SULFATE TRANSPORTER CYSZ"/>
    <property type="match status" value="1"/>
</dbReference>
<sequence>MQQSELKLGFHYFIMGWHLIMKPGLRRFVILPILLNILLLSGLFWVLLSQINYLINNLIDYIPDWLSWLSGILLILSILMILILFYFIFTTLSGFIAAPFNSLLAEKVEKMLTSENLLDGGAMDFIKDVPRMLAREWQKLVYSLPKLIALFLLGFIPVLGQSIVPILTFIFTVWMMAIQYCDYPFDNHKIPFGIMKTELAEKRSMTLTFGTLVTCFTFVPLLNLVIIPVAVCGATAMWVGTYRDNLAFNINLSKTGTDVVVRSNRTEIQNKASGNDLIK</sequence>
<dbReference type="GO" id="GO:0000103">
    <property type="term" value="P:sulfate assimilation"/>
    <property type="evidence" value="ECO:0007669"/>
    <property type="project" value="InterPro"/>
</dbReference>
<evidence type="ECO:0000256" key="7">
    <source>
        <dbReference type="ARBA" id="ARBA00022989"/>
    </source>
</evidence>
<keyword evidence="6 11" id="KW-0812">Transmembrane</keyword>
<feature type="transmembrane region" description="Helical" evidence="11">
    <location>
        <begin position="68"/>
        <end position="89"/>
    </location>
</feature>
<evidence type="ECO:0000256" key="11">
    <source>
        <dbReference type="HAMAP-Rule" id="MF_00468"/>
    </source>
</evidence>
<dbReference type="PANTHER" id="PTHR37468">
    <property type="entry name" value="SULFATE TRANSPORTER CYSZ"/>
    <property type="match status" value="1"/>
</dbReference>
<feature type="transmembrane region" description="Helical" evidence="11">
    <location>
        <begin position="28"/>
        <end position="48"/>
    </location>
</feature>
<evidence type="ECO:0000256" key="2">
    <source>
        <dbReference type="ARBA" id="ARBA00022448"/>
    </source>
</evidence>
<keyword evidence="10 11" id="KW-0198">Cysteine biosynthesis</keyword>
<reference evidence="12 13" key="1">
    <citation type="submission" date="2018-06" db="EMBL/GenBank/DDBJ databases">
        <authorList>
            <consortium name="Pathogen Informatics"/>
            <person name="Doyle S."/>
        </authorList>
    </citation>
    <scope>NUCLEOTIDE SEQUENCE [LARGE SCALE GENOMIC DNA]</scope>
    <source>
        <strain evidence="12 13">NCTC10699</strain>
    </source>
</reference>
<keyword evidence="7 11" id="KW-1133">Transmembrane helix</keyword>
<evidence type="ECO:0000256" key="1">
    <source>
        <dbReference type="ARBA" id="ARBA00004141"/>
    </source>
</evidence>
<dbReference type="InterPro" id="IPR059112">
    <property type="entry name" value="CysZ/EI24"/>
</dbReference>
<evidence type="ECO:0000256" key="9">
    <source>
        <dbReference type="ARBA" id="ARBA00023136"/>
    </source>
</evidence>
<evidence type="ECO:0000256" key="6">
    <source>
        <dbReference type="ARBA" id="ARBA00022692"/>
    </source>
</evidence>
<accession>A0A379B3A6</accession>
<keyword evidence="3 11" id="KW-1003">Cell membrane</keyword>
<dbReference type="GO" id="GO:0019344">
    <property type="term" value="P:cysteine biosynthetic process"/>
    <property type="evidence" value="ECO:0007669"/>
    <property type="project" value="UniProtKB-UniRule"/>
</dbReference>
<dbReference type="GO" id="GO:0009675">
    <property type="term" value="F:high-affinity sulfate:proton symporter activity"/>
    <property type="evidence" value="ECO:0007669"/>
    <property type="project" value="TreeGrafter"/>
</dbReference>
<keyword evidence="4 11" id="KW-0997">Cell inner membrane</keyword>
<dbReference type="InterPro" id="IPR022985">
    <property type="entry name" value="Sulfate_CysZ"/>
</dbReference>
<evidence type="ECO:0000256" key="10">
    <source>
        <dbReference type="ARBA" id="ARBA00023192"/>
    </source>
</evidence>
<feature type="transmembrane region" description="Helical" evidence="11">
    <location>
        <begin position="140"/>
        <end position="160"/>
    </location>
</feature>
<dbReference type="NCBIfam" id="NF003433">
    <property type="entry name" value="PRK04949.1"/>
    <property type="match status" value="1"/>
</dbReference>
<dbReference type="AlphaFoldDB" id="A0A379B3A6"/>
<name>A0A379B3A6_9PAST</name>
<dbReference type="InterPro" id="IPR050480">
    <property type="entry name" value="CysZ-like"/>
</dbReference>
<keyword evidence="2 11" id="KW-0813">Transport</keyword>
<evidence type="ECO:0000256" key="5">
    <source>
        <dbReference type="ARBA" id="ARBA00022605"/>
    </source>
</evidence>
<evidence type="ECO:0000256" key="8">
    <source>
        <dbReference type="ARBA" id="ARBA00023032"/>
    </source>
</evidence>
<evidence type="ECO:0000313" key="13">
    <source>
        <dbReference type="Proteomes" id="UP000254280"/>
    </source>
</evidence>
<dbReference type="Proteomes" id="UP000254280">
    <property type="component" value="Unassembled WGS sequence"/>
</dbReference>
<keyword evidence="5 11" id="KW-0028">Amino-acid biosynthesis</keyword>
<comment type="similarity">
    <text evidence="11">Belongs to the CysZ family.</text>
</comment>
<evidence type="ECO:0000256" key="3">
    <source>
        <dbReference type="ARBA" id="ARBA00022475"/>
    </source>
</evidence>
<comment type="function">
    <text evidence="11">High affinity, high specificity proton-dependent sulfate transporter, which mediates sulfate uptake. Provides the sulfur source for the cysteine synthesis pathway.</text>
</comment>
<gene>
    <name evidence="11 12" type="primary">cysZ</name>
    <name evidence="12" type="ORF">NCTC10699_00516</name>
</gene>
<proteinExistence type="inferred from homology"/>
<keyword evidence="8 11" id="KW-0764">Sulfate transport</keyword>
<keyword evidence="13" id="KW-1185">Reference proteome</keyword>
<dbReference type="Pfam" id="PF07264">
    <property type="entry name" value="EI24"/>
    <property type="match status" value="1"/>
</dbReference>